<organism evidence="2 3">
    <name type="scientific">Archangium minus</name>
    <dbReference type="NCBI Taxonomy" id="83450"/>
    <lineage>
        <taxon>Bacteria</taxon>
        <taxon>Pseudomonadati</taxon>
        <taxon>Myxococcota</taxon>
        <taxon>Myxococcia</taxon>
        <taxon>Myxococcales</taxon>
        <taxon>Cystobacterineae</taxon>
        <taxon>Archangiaceae</taxon>
        <taxon>Archangium</taxon>
    </lineage>
</organism>
<reference evidence="2 3" key="1">
    <citation type="submission" date="2019-08" db="EMBL/GenBank/DDBJ databases">
        <title>Archangium and Cystobacter genomes.</title>
        <authorList>
            <person name="Chen I.-C.K."/>
            <person name="Wielgoss S."/>
        </authorList>
    </citation>
    <scope>NUCLEOTIDE SEQUENCE [LARGE SCALE GENOMIC DNA]</scope>
    <source>
        <strain evidence="2 3">Cbm 6</strain>
    </source>
</reference>
<dbReference type="EMBL" id="CP043494">
    <property type="protein sequence ID" value="WNG51363.1"/>
    <property type="molecule type" value="Genomic_DNA"/>
</dbReference>
<feature type="domain" description="Hemerythrin-like" evidence="1">
    <location>
        <begin position="10"/>
        <end position="120"/>
    </location>
</feature>
<dbReference type="Proteomes" id="UP001611383">
    <property type="component" value="Chromosome"/>
</dbReference>
<sequence>MMRDTRLRGLSAEHQDALLFGRRLLEVSTAPEQELNPAWEVLRRRFFAEVQPHFLTEEQELLPALESLGEEALVARVWEDHEALRALVTDEAEPLRIRLEKLGLRLIAHVRFEEAQVFELAQRRLPPEVLERIARRTPPPPTRTVG</sequence>
<dbReference type="Gene3D" id="1.20.120.520">
    <property type="entry name" value="nmb1532 protein domain like"/>
    <property type="match status" value="1"/>
</dbReference>
<proteinExistence type="predicted"/>
<accession>A0ABY9X7I0</accession>
<dbReference type="RefSeq" id="WP_395811545.1">
    <property type="nucleotide sequence ID" value="NZ_CP043494.1"/>
</dbReference>
<evidence type="ECO:0000313" key="3">
    <source>
        <dbReference type="Proteomes" id="UP001611383"/>
    </source>
</evidence>
<dbReference type="InterPro" id="IPR012312">
    <property type="entry name" value="Hemerythrin-like"/>
</dbReference>
<evidence type="ECO:0000259" key="1">
    <source>
        <dbReference type="Pfam" id="PF01814"/>
    </source>
</evidence>
<gene>
    <name evidence="2" type="ORF">F0U60_49950</name>
</gene>
<evidence type="ECO:0000313" key="2">
    <source>
        <dbReference type="EMBL" id="WNG51363.1"/>
    </source>
</evidence>
<keyword evidence="3" id="KW-1185">Reference proteome</keyword>
<protein>
    <submittedName>
        <fullName evidence="2">Hemerythrin domain-containing protein</fullName>
    </submittedName>
</protein>
<name>A0ABY9X7I0_9BACT</name>
<dbReference type="Pfam" id="PF01814">
    <property type="entry name" value="Hemerythrin"/>
    <property type="match status" value="1"/>
</dbReference>